<dbReference type="EMBL" id="JBBNAG010000002">
    <property type="protein sequence ID" value="KAK9157460.1"/>
    <property type="molecule type" value="Genomic_DNA"/>
</dbReference>
<organism evidence="2 3">
    <name type="scientific">Stephania cephalantha</name>
    <dbReference type="NCBI Taxonomy" id="152367"/>
    <lineage>
        <taxon>Eukaryota</taxon>
        <taxon>Viridiplantae</taxon>
        <taxon>Streptophyta</taxon>
        <taxon>Embryophyta</taxon>
        <taxon>Tracheophyta</taxon>
        <taxon>Spermatophyta</taxon>
        <taxon>Magnoliopsida</taxon>
        <taxon>Ranunculales</taxon>
        <taxon>Menispermaceae</taxon>
        <taxon>Menispermoideae</taxon>
        <taxon>Cissampelideae</taxon>
        <taxon>Stephania</taxon>
    </lineage>
</organism>
<evidence type="ECO:0000313" key="2">
    <source>
        <dbReference type="EMBL" id="KAK9157460.1"/>
    </source>
</evidence>
<dbReference type="AlphaFoldDB" id="A0AAP0KSK6"/>
<sequence>MTPGSSIGSLLNRGNKIGSKRKHGEDDTSTTRLPSGFEYVLSTKEASSSRKKKMKVGLKIRRTCRQTSAAKIDYSHCIEPDWLSYVESTIDVLGDGSCGYRCVASGLGLSDVDGWKIVRRRMFDDIIGYENLWREVLGTSYEKVETAVHCPDNQVGASFDEWLTLPDMRLLISTAFNVILVNLSHGSCSTFLPLHSVPPSSLHSRLIIAMINERNIHWVRVKLIVNAPVPSLYPSWKRYVEECAKGWRDGFVIRDIVLVVTSEEGTLFVVDLDSP</sequence>
<proteinExistence type="predicted"/>
<gene>
    <name evidence="2" type="ORF">Scep_004034</name>
</gene>
<feature type="region of interest" description="Disordered" evidence="1">
    <location>
        <begin position="1"/>
        <end position="31"/>
    </location>
</feature>
<name>A0AAP0KSK6_9MAGN</name>
<protein>
    <recommendedName>
        <fullName evidence="4">OTU domain-containing protein</fullName>
    </recommendedName>
</protein>
<reference evidence="2 3" key="1">
    <citation type="submission" date="2024-01" db="EMBL/GenBank/DDBJ databases">
        <title>Genome assemblies of Stephania.</title>
        <authorList>
            <person name="Yang L."/>
        </authorList>
    </citation>
    <scope>NUCLEOTIDE SEQUENCE [LARGE SCALE GENOMIC DNA]</scope>
    <source>
        <strain evidence="2">JXDWG</strain>
        <tissue evidence="2">Leaf</tissue>
    </source>
</reference>
<dbReference type="Proteomes" id="UP001419268">
    <property type="component" value="Unassembled WGS sequence"/>
</dbReference>
<comment type="caution">
    <text evidence="2">The sequence shown here is derived from an EMBL/GenBank/DDBJ whole genome shotgun (WGS) entry which is preliminary data.</text>
</comment>
<evidence type="ECO:0000256" key="1">
    <source>
        <dbReference type="SAM" id="MobiDB-lite"/>
    </source>
</evidence>
<evidence type="ECO:0008006" key="4">
    <source>
        <dbReference type="Google" id="ProtNLM"/>
    </source>
</evidence>
<dbReference type="CDD" id="cd22744">
    <property type="entry name" value="OTU"/>
    <property type="match status" value="1"/>
</dbReference>
<keyword evidence="3" id="KW-1185">Reference proteome</keyword>
<evidence type="ECO:0000313" key="3">
    <source>
        <dbReference type="Proteomes" id="UP001419268"/>
    </source>
</evidence>
<accession>A0AAP0KSK6</accession>